<dbReference type="EMBL" id="AYYC01000742">
    <property type="protein sequence ID" value="ETK03113.1"/>
    <property type="molecule type" value="Genomic_DNA"/>
</dbReference>
<organism evidence="1 2">
    <name type="scientific">Tannerella sp. oral taxon BU063 isolate Cell 5</name>
    <dbReference type="NCBI Taxonomy" id="1410950"/>
    <lineage>
        <taxon>Bacteria</taxon>
        <taxon>Pseudomonadati</taxon>
        <taxon>Bacteroidota</taxon>
        <taxon>Bacteroidia</taxon>
        <taxon>Bacteroidales</taxon>
        <taxon>Tannerellaceae</taxon>
        <taxon>Tannerella</taxon>
    </lineage>
</organism>
<reference evidence="1 2" key="1">
    <citation type="submission" date="2013-11" db="EMBL/GenBank/DDBJ databases">
        <title>Single cell genomics of uncultured Tannerella BU063 (oral taxon 286).</title>
        <authorList>
            <person name="Beall C.J."/>
            <person name="Campbell A.G."/>
            <person name="Griffen A.L."/>
            <person name="Podar M."/>
            <person name="Leys E.J."/>
        </authorList>
    </citation>
    <scope>NUCLEOTIDE SEQUENCE [LARGE SCALE GENOMIC DNA]</scope>
    <source>
        <strain evidence="1">Cell 5</strain>
    </source>
</reference>
<gene>
    <name evidence="1" type="ORF">T229_16145</name>
</gene>
<dbReference type="AlphaFoldDB" id="W2C7X6"/>
<name>W2C7X6_9BACT</name>
<dbReference type="Proteomes" id="UP000018872">
    <property type="component" value="Unassembled WGS sequence"/>
</dbReference>
<evidence type="ECO:0000313" key="1">
    <source>
        <dbReference type="EMBL" id="ETK03113.1"/>
    </source>
</evidence>
<dbReference type="PATRIC" id="fig|1410950.3.peg.2595"/>
<evidence type="ECO:0000313" key="2">
    <source>
        <dbReference type="Proteomes" id="UP000018872"/>
    </source>
</evidence>
<protein>
    <submittedName>
        <fullName evidence="1">Uncharacterized protein</fullName>
    </submittedName>
</protein>
<proteinExistence type="predicted"/>
<accession>W2C7X6</accession>
<comment type="caution">
    <text evidence="1">The sequence shown here is derived from an EMBL/GenBank/DDBJ whole genome shotgun (WGS) entry which is preliminary data.</text>
</comment>
<sequence>MVSLAVCIEALRLASEMLESLILGLEGLPSMVSGGMKTLLQIKDKPLRQI</sequence>